<feature type="region of interest" description="Disordered" evidence="1">
    <location>
        <begin position="24"/>
        <end position="87"/>
    </location>
</feature>
<reference evidence="2 3" key="1">
    <citation type="submission" date="2013-11" db="EMBL/GenBank/DDBJ databases">
        <title>The Damaraland mole rat (Fukomys damarensis) genome and evolution of African mole rats.</title>
        <authorList>
            <person name="Gladyshev V.N."/>
            <person name="Fang X."/>
        </authorList>
    </citation>
    <scope>NUCLEOTIDE SEQUENCE [LARGE SCALE GENOMIC DNA]</scope>
    <source>
        <tissue evidence="2">Liver</tissue>
    </source>
</reference>
<sequence length="122" mass="12830">MRQRPSTLGSAEPETTAFKECVLHRSPQQGRATAPAGPEPVRVALGKEPGSLQAPERRLDPSTQAAGEPGPGAAVPGPPSAVNKGSLWPKSLKMDQILESSAFLQLSAAFGFESAMEFILLH</sequence>
<feature type="compositionally biased region" description="Low complexity" evidence="1">
    <location>
        <begin position="65"/>
        <end position="75"/>
    </location>
</feature>
<keyword evidence="3" id="KW-1185">Reference proteome</keyword>
<evidence type="ECO:0000313" key="2">
    <source>
        <dbReference type="EMBL" id="KFO34748.1"/>
    </source>
</evidence>
<evidence type="ECO:0000256" key="1">
    <source>
        <dbReference type="SAM" id="MobiDB-lite"/>
    </source>
</evidence>
<name>A0A091DWE8_FUKDA</name>
<organism evidence="2 3">
    <name type="scientific">Fukomys damarensis</name>
    <name type="common">Damaraland mole rat</name>
    <name type="synonym">Cryptomys damarensis</name>
    <dbReference type="NCBI Taxonomy" id="885580"/>
    <lineage>
        <taxon>Eukaryota</taxon>
        <taxon>Metazoa</taxon>
        <taxon>Chordata</taxon>
        <taxon>Craniata</taxon>
        <taxon>Vertebrata</taxon>
        <taxon>Euteleostomi</taxon>
        <taxon>Mammalia</taxon>
        <taxon>Eutheria</taxon>
        <taxon>Euarchontoglires</taxon>
        <taxon>Glires</taxon>
        <taxon>Rodentia</taxon>
        <taxon>Hystricomorpha</taxon>
        <taxon>Bathyergidae</taxon>
        <taxon>Fukomys</taxon>
    </lineage>
</organism>
<dbReference type="EMBL" id="KN121905">
    <property type="protein sequence ID" value="KFO34748.1"/>
    <property type="molecule type" value="Genomic_DNA"/>
</dbReference>
<dbReference type="Proteomes" id="UP000028990">
    <property type="component" value="Unassembled WGS sequence"/>
</dbReference>
<gene>
    <name evidence="2" type="ORF">H920_03776</name>
</gene>
<accession>A0A091DWE8</accession>
<dbReference type="AlphaFoldDB" id="A0A091DWE8"/>
<proteinExistence type="predicted"/>
<protein>
    <submittedName>
        <fullName evidence="2">Uncharacterized protein</fullName>
    </submittedName>
</protein>
<evidence type="ECO:0000313" key="3">
    <source>
        <dbReference type="Proteomes" id="UP000028990"/>
    </source>
</evidence>